<keyword evidence="2" id="KW-0614">Plasmid</keyword>
<feature type="compositionally biased region" description="Basic residues" evidence="1">
    <location>
        <begin position="172"/>
        <end position="181"/>
    </location>
</feature>
<protein>
    <submittedName>
        <fullName evidence="2">Uncharacterized protein</fullName>
    </submittedName>
</protein>
<sequence length="181" mass="20960">MPPISIKDYAKQKGVTYEAIRKQISRYKNELEGHIVVDHRRQLLDETAVAILDKHREGNPVIVYQQDKDEELQNLRDENNNLLKQTVALLNENKALIEKTGQIKLLEADNEAKAQKLADAEKSAQSANLKLSEATKAFEDKEQQLQAEIEQLRQQLESEKQRPLTLRERFFGRKNKNNTKK</sequence>
<organism evidence="2">
    <name type="scientific">uncultured prokaryote</name>
    <dbReference type="NCBI Taxonomy" id="198431"/>
    <lineage>
        <taxon>unclassified sequences</taxon>
        <taxon>environmental samples</taxon>
    </lineage>
</organism>
<accession>A0A0H5QHB1</accession>
<proteinExistence type="predicted"/>
<feature type="compositionally biased region" description="Basic and acidic residues" evidence="1">
    <location>
        <begin position="156"/>
        <end position="171"/>
    </location>
</feature>
<reference evidence="2" key="2">
    <citation type="submission" date="2015-07" db="EMBL/GenBank/DDBJ databases">
        <title>Plasmids, circular viruses and viroids from rat gut.</title>
        <authorList>
            <person name="Jorgensen T.J."/>
            <person name="Hansen M.A."/>
            <person name="Xu Z."/>
            <person name="Tabak M.A."/>
            <person name="Sorensen S.J."/>
            <person name="Hansen L.H."/>
        </authorList>
    </citation>
    <scope>NUCLEOTIDE SEQUENCE</scope>
    <source>
        <plasmid evidence="2">pRGRH0581</plasmid>
    </source>
</reference>
<evidence type="ECO:0000256" key="1">
    <source>
        <dbReference type="SAM" id="MobiDB-lite"/>
    </source>
</evidence>
<geneLocation type="plasmid" evidence="2">
    <name>pRGRH0581</name>
</geneLocation>
<dbReference type="AlphaFoldDB" id="A0A0H5QHB1"/>
<reference evidence="2" key="1">
    <citation type="submission" date="2015-06" db="EMBL/GenBank/DDBJ databases">
        <authorList>
            <person name="Joergensen T."/>
        </authorList>
    </citation>
    <scope>NUCLEOTIDE SEQUENCE</scope>
    <source>
        <plasmid evidence="2">pRGRH0581</plasmid>
    </source>
</reference>
<name>A0A0H5QHB1_9ZZZZ</name>
<dbReference type="EMBL" id="LN853212">
    <property type="protein sequence ID" value="CRY95282.1"/>
    <property type="molecule type" value="Genomic_DNA"/>
</dbReference>
<feature type="region of interest" description="Disordered" evidence="1">
    <location>
        <begin position="156"/>
        <end position="181"/>
    </location>
</feature>
<evidence type="ECO:0000313" key="2">
    <source>
        <dbReference type="EMBL" id="CRY95282.1"/>
    </source>
</evidence>